<dbReference type="InterPro" id="IPR036322">
    <property type="entry name" value="WD40_repeat_dom_sf"/>
</dbReference>
<keyword evidence="3" id="KW-0677">Repeat</keyword>
<comment type="similarity">
    <text evidence="1">Belongs to the WD repeat EIPR1 family.</text>
</comment>
<dbReference type="InterPro" id="IPR019775">
    <property type="entry name" value="WD40_repeat_CS"/>
</dbReference>
<keyword evidence="6" id="KW-1185">Reference proteome</keyword>
<dbReference type="KEGG" id="mbr:MONBRDRAFT_32424"/>
<dbReference type="SUPFAM" id="SSF50978">
    <property type="entry name" value="WD40 repeat-like"/>
    <property type="match status" value="1"/>
</dbReference>
<organism evidence="5 6">
    <name type="scientific">Monosiga brevicollis</name>
    <name type="common">Choanoflagellate</name>
    <dbReference type="NCBI Taxonomy" id="81824"/>
    <lineage>
        <taxon>Eukaryota</taxon>
        <taxon>Choanoflagellata</taxon>
        <taxon>Craspedida</taxon>
        <taxon>Salpingoecidae</taxon>
        <taxon>Monosiga</taxon>
    </lineage>
</organism>
<dbReference type="Pfam" id="PF00400">
    <property type="entry name" value="WD40"/>
    <property type="match status" value="1"/>
</dbReference>
<name>A9UZF9_MONBE</name>
<evidence type="ECO:0008006" key="7">
    <source>
        <dbReference type="Google" id="ProtNLM"/>
    </source>
</evidence>
<dbReference type="Gene3D" id="2.130.10.10">
    <property type="entry name" value="YVTN repeat-like/Quinoprotein amine dehydrogenase"/>
    <property type="match status" value="1"/>
</dbReference>
<evidence type="ECO:0000313" key="6">
    <source>
        <dbReference type="Proteomes" id="UP000001357"/>
    </source>
</evidence>
<dbReference type="PANTHER" id="PTHR14205:SF15">
    <property type="entry name" value="EARP AND GARP COMPLEX-INTERACTING PROTEIN 1"/>
    <property type="match status" value="1"/>
</dbReference>
<gene>
    <name evidence="5" type="ORF">MONBRDRAFT_32424</name>
</gene>
<dbReference type="InterPro" id="IPR015943">
    <property type="entry name" value="WD40/YVTN_repeat-like_dom_sf"/>
</dbReference>
<dbReference type="GeneID" id="5891247"/>
<reference evidence="5 6" key="1">
    <citation type="journal article" date="2008" name="Nature">
        <title>The genome of the choanoflagellate Monosiga brevicollis and the origin of metazoans.</title>
        <authorList>
            <consortium name="JGI Sequencing"/>
            <person name="King N."/>
            <person name="Westbrook M.J."/>
            <person name="Young S.L."/>
            <person name="Kuo A."/>
            <person name="Abedin M."/>
            <person name="Chapman J."/>
            <person name="Fairclough S."/>
            <person name="Hellsten U."/>
            <person name="Isogai Y."/>
            <person name="Letunic I."/>
            <person name="Marr M."/>
            <person name="Pincus D."/>
            <person name="Putnam N."/>
            <person name="Rokas A."/>
            <person name="Wright K.J."/>
            <person name="Zuzow R."/>
            <person name="Dirks W."/>
            <person name="Good M."/>
            <person name="Goodstein D."/>
            <person name="Lemons D."/>
            <person name="Li W."/>
            <person name="Lyons J.B."/>
            <person name="Morris A."/>
            <person name="Nichols S."/>
            <person name="Richter D.J."/>
            <person name="Salamov A."/>
            <person name="Bork P."/>
            <person name="Lim W.A."/>
            <person name="Manning G."/>
            <person name="Miller W.T."/>
            <person name="McGinnis W."/>
            <person name="Shapiro H."/>
            <person name="Tjian R."/>
            <person name="Grigoriev I.V."/>
            <person name="Rokhsar D."/>
        </authorList>
    </citation>
    <scope>NUCLEOTIDE SEQUENCE [LARGE SCALE GENOMIC DNA]</scope>
    <source>
        <strain evidence="6">MX1 / ATCC 50154</strain>
    </source>
</reference>
<dbReference type="RefSeq" id="XP_001745937.1">
    <property type="nucleotide sequence ID" value="XM_001745885.1"/>
</dbReference>
<evidence type="ECO:0000256" key="1">
    <source>
        <dbReference type="ARBA" id="ARBA00005672"/>
    </source>
</evidence>
<dbReference type="PROSITE" id="PS50082">
    <property type="entry name" value="WD_REPEATS_2"/>
    <property type="match status" value="1"/>
</dbReference>
<evidence type="ECO:0000256" key="2">
    <source>
        <dbReference type="ARBA" id="ARBA00022574"/>
    </source>
</evidence>
<dbReference type="eggNOG" id="KOG1007">
    <property type="taxonomic scope" value="Eukaryota"/>
</dbReference>
<dbReference type="InterPro" id="IPR001680">
    <property type="entry name" value="WD40_rpt"/>
</dbReference>
<dbReference type="STRING" id="81824.A9UZF9"/>
<dbReference type="InterPro" id="IPR040323">
    <property type="entry name" value="EIPR1"/>
</dbReference>
<evidence type="ECO:0000256" key="4">
    <source>
        <dbReference type="PROSITE-ProRule" id="PRU00221"/>
    </source>
</evidence>
<accession>A9UZF9</accession>
<dbReference type="EMBL" id="CH991551">
    <property type="protein sequence ID" value="EDQ89361.1"/>
    <property type="molecule type" value="Genomic_DNA"/>
</dbReference>
<sequence length="174" mass="19868">MPRLQYDMVTGGHDGLVKFWDVRSLARPVYQMRQHSHWHVFGEFFFLDFLTQATLALMKMSERTTSARYNPFHERLVLTSGTDGRVLLTNAPIISSALSYERGESDDSELTEGQRQARHMLSKPGTVAIYEEHEDSVSALTWHRGDAWTFASLSCDGRLSICRVPDDIKFSILL</sequence>
<evidence type="ECO:0000256" key="3">
    <source>
        <dbReference type="ARBA" id="ARBA00022737"/>
    </source>
</evidence>
<dbReference type="SMART" id="SM00320">
    <property type="entry name" value="WD40"/>
    <property type="match status" value="2"/>
</dbReference>
<dbReference type="InParanoid" id="A9UZF9"/>
<protein>
    <recommendedName>
        <fullName evidence="7">Guanine nucleotide-binding protein subunit beta-like protein</fullName>
    </recommendedName>
</protein>
<dbReference type="PANTHER" id="PTHR14205">
    <property type="entry name" value="WD-REPEAT PROTEIN"/>
    <property type="match status" value="1"/>
</dbReference>
<dbReference type="AlphaFoldDB" id="A9UZF9"/>
<feature type="repeat" description="WD" evidence="4">
    <location>
        <begin position="8"/>
        <end position="24"/>
    </location>
</feature>
<dbReference type="PROSITE" id="PS00678">
    <property type="entry name" value="WD_REPEATS_1"/>
    <property type="match status" value="1"/>
</dbReference>
<dbReference type="Proteomes" id="UP000001357">
    <property type="component" value="Unassembled WGS sequence"/>
</dbReference>
<evidence type="ECO:0000313" key="5">
    <source>
        <dbReference type="EMBL" id="EDQ89361.1"/>
    </source>
</evidence>
<keyword evidence="2 4" id="KW-0853">WD repeat</keyword>
<proteinExistence type="inferred from homology"/>